<keyword evidence="1" id="KW-0732">Signal</keyword>
<evidence type="ECO:0000313" key="2">
    <source>
        <dbReference type="EMBL" id="EUR74242.1"/>
    </source>
</evidence>
<feature type="signal peptide" evidence="1">
    <location>
        <begin position="1"/>
        <end position="24"/>
    </location>
</feature>
<evidence type="ECO:0008006" key="4">
    <source>
        <dbReference type="Google" id="ProtNLM"/>
    </source>
</evidence>
<gene>
    <name evidence="2" type="ORF">PFBG_01598</name>
</gene>
<sequence>MKLHYSKILLFSIPLNILVTSSHAHNKNKPSITSHHTPRYTSRVLSELASIGATALYTLCQWQTKAIAAATEYALAEGAAVGKNIGDTLGKKGVISGLQYFDVDVFFPKIFNSIGNAIPYYDAKTIGAAIAEEHAQNCALVSTNVGAKCYPFEVNLGIREALTFEQTGPPASGHIRELIKGIVGDVKKAADARTAELLF</sequence>
<evidence type="ECO:0000313" key="3">
    <source>
        <dbReference type="Proteomes" id="UP000030688"/>
    </source>
</evidence>
<dbReference type="EMBL" id="KE123601">
    <property type="protein sequence ID" value="EUR74242.1"/>
    <property type="molecule type" value="Genomic_DNA"/>
</dbReference>
<evidence type="ECO:0000256" key="1">
    <source>
        <dbReference type="SAM" id="SignalP"/>
    </source>
</evidence>
<feature type="chain" id="PRO_5004892248" description="Rifin" evidence="1">
    <location>
        <begin position="25"/>
        <end position="199"/>
    </location>
</feature>
<dbReference type="Proteomes" id="UP000030688">
    <property type="component" value="Unassembled WGS sequence"/>
</dbReference>
<dbReference type="OrthoDB" id="10452926at2759"/>
<accession>W7F4F3</accession>
<reference evidence="3" key="1">
    <citation type="submission" date="2007-11" db="EMBL/GenBank/DDBJ databases">
        <authorList>
            <consortium name="The Broad Institute Genome Sequencing Platform"/>
            <person name="Volkman S.K."/>
            <person name="Daily J.P."/>
            <person name="Sarr O."/>
            <person name="Ndiaye D."/>
            <person name="Ndir O."/>
            <person name="Mboup S."/>
            <person name="Lukens A."/>
            <person name="Stange-Thomann N."/>
            <person name="Mauceli E."/>
            <person name="Gnerre S."/>
            <person name="Jaffe D."/>
            <person name="Zainoun J."/>
            <person name="Wiegand R.C."/>
            <person name="Birren B."/>
            <person name="Galagan J."/>
            <person name="Lander E."/>
            <person name="Wirth D.F."/>
        </authorList>
    </citation>
    <scope>NUCLEOTIDE SEQUENCE [LARGE SCALE GENOMIC DNA]</scope>
    <source>
        <strain evidence="3">7G8</strain>
    </source>
</reference>
<proteinExistence type="predicted"/>
<name>W7F4F3_PLAF8</name>
<organism evidence="2 3">
    <name type="scientific">Plasmodium falciparum (isolate 7G8)</name>
    <dbReference type="NCBI Taxonomy" id="57266"/>
    <lineage>
        <taxon>Eukaryota</taxon>
        <taxon>Sar</taxon>
        <taxon>Alveolata</taxon>
        <taxon>Apicomplexa</taxon>
        <taxon>Aconoidasida</taxon>
        <taxon>Haemosporida</taxon>
        <taxon>Plasmodiidae</taxon>
        <taxon>Plasmodium</taxon>
        <taxon>Plasmodium (Laverania)</taxon>
    </lineage>
</organism>
<reference evidence="2 3" key="2">
    <citation type="submission" date="2013-02" db="EMBL/GenBank/DDBJ databases">
        <title>The Genome Sequence of Plasmodium falciparum 7G8.</title>
        <authorList>
            <consortium name="The Broad Institute Genome Sequencing Platform"/>
            <consortium name="The Broad Institute Genome Sequencing Center for Infectious Disease"/>
            <person name="Neafsey D."/>
            <person name="Cheeseman I."/>
            <person name="Volkman S."/>
            <person name="Adams J."/>
            <person name="Walker B."/>
            <person name="Young S.K."/>
            <person name="Zeng Q."/>
            <person name="Gargeya S."/>
            <person name="Fitzgerald M."/>
            <person name="Haas B."/>
            <person name="Abouelleil A."/>
            <person name="Alvarado L."/>
            <person name="Arachchi H.M."/>
            <person name="Berlin A.M."/>
            <person name="Chapman S.B."/>
            <person name="Dewar J."/>
            <person name="Goldberg J."/>
            <person name="Griggs A."/>
            <person name="Gujja S."/>
            <person name="Hansen M."/>
            <person name="Howarth C."/>
            <person name="Imamovic A."/>
            <person name="Larimer J."/>
            <person name="McCowan C."/>
            <person name="Murphy C."/>
            <person name="Neiman D."/>
            <person name="Pearson M."/>
            <person name="Priest M."/>
            <person name="Roberts A."/>
            <person name="Saif S."/>
            <person name="Shea T."/>
            <person name="Sisk P."/>
            <person name="Sykes S."/>
            <person name="Wortman J."/>
            <person name="Nusbaum C."/>
            <person name="Birren B."/>
        </authorList>
    </citation>
    <scope>NUCLEOTIDE SEQUENCE [LARGE SCALE GENOMIC DNA]</scope>
    <source>
        <strain evidence="2 3">7G8</strain>
    </source>
</reference>
<protein>
    <recommendedName>
        <fullName evidence="4">Rifin</fullName>
    </recommendedName>
</protein>
<dbReference type="AlphaFoldDB" id="W7F4F3"/>